<feature type="transmembrane region" description="Helical" evidence="7">
    <location>
        <begin position="373"/>
        <end position="395"/>
    </location>
</feature>
<dbReference type="RefSeq" id="WP_275031761.1">
    <property type="nucleotide sequence ID" value="NZ_CP118615.1"/>
</dbReference>
<dbReference type="CDD" id="cd17321">
    <property type="entry name" value="MFS_MMR_MDR_like"/>
    <property type="match status" value="1"/>
</dbReference>
<comment type="subcellular location">
    <subcellularLocation>
        <location evidence="1">Cell membrane</location>
        <topology evidence="1">Multi-pass membrane protein</topology>
    </subcellularLocation>
</comment>
<evidence type="ECO:0000256" key="2">
    <source>
        <dbReference type="ARBA" id="ARBA00022448"/>
    </source>
</evidence>
<feature type="transmembrane region" description="Helical" evidence="7">
    <location>
        <begin position="211"/>
        <end position="230"/>
    </location>
</feature>
<feature type="transmembrane region" description="Helical" evidence="7">
    <location>
        <begin position="416"/>
        <end position="435"/>
    </location>
</feature>
<dbReference type="EMBL" id="CP118615">
    <property type="protein sequence ID" value="WDZ85066.1"/>
    <property type="molecule type" value="Genomic_DNA"/>
</dbReference>
<keyword evidence="3" id="KW-1003">Cell membrane</keyword>
<dbReference type="PANTHER" id="PTHR42718">
    <property type="entry name" value="MAJOR FACILITATOR SUPERFAMILY MULTIDRUG TRANSPORTER MFSC"/>
    <property type="match status" value="1"/>
</dbReference>
<feature type="transmembrane region" description="Helical" evidence="7">
    <location>
        <begin position="23"/>
        <end position="47"/>
    </location>
</feature>
<protein>
    <submittedName>
        <fullName evidence="9">MFS transporter</fullName>
    </submittedName>
</protein>
<feature type="transmembrane region" description="Helical" evidence="7">
    <location>
        <begin position="120"/>
        <end position="141"/>
    </location>
</feature>
<feature type="transmembrane region" description="Helical" evidence="7">
    <location>
        <begin position="177"/>
        <end position="199"/>
    </location>
</feature>
<dbReference type="Pfam" id="PF07690">
    <property type="entry name" value="MFS_1"/>
    <property type="match status" value="1"/>
</dbReference>
<dbReference type="SUPFAM" id="SSF103473">
    <property type="entry name" value="MFS general substrate transporter"/>
    <property type="match status" value="1"/>
</dbReference>
<gene>
    <name evidence="9" type="ORF">PVK37_00900</name>
</gene>
<evidence type="ECO:0000256" key="3">
    <source>
        <dbReference type="ARBA" id="ARBA00022475"/>
    </source>
</evidence>
<feature type="transmembrane region" description="Helical" evidence="7">
    <location>
        <begin position="313"/>
        <end position="336"/>
    </location>
</feature>
<dbReference type="InterPro" id="IPR020846">
    <property type="entry name" value="MFS_dom"/>
</dbReference>
<evidence type="ECO:0000256" key="6">
    <source>
        <dbReference type="ARBA" id="ARBA00023136"/>
    </source>
</evidence>
<evidence type="ECO:0000256" key="7">
    <source>
        <dbReference type="SAM" id="Phobius"/>
    </source>
</evidence>
<keyword evidence="4 7" id="KW-0812">Transmembrane</keyword>
<sequence>MTLEHAEGPAVSVGAPVSRNNRWAVLAVMCTSLLLAGIDLTVLNVAVPNLTRDLLPSGTALLWIVDIYSLTVAALLVTSGTIGDRIGRKRLLLAGFAVFGLASLGAALSTTTTQLIVTRALLGAGTAMIIAATVSIIRVVFVDDRERTLALGLWTAAHSVGATVGPVIGGLLLQRWWWGSVFLVNVPIIVVVLVAGFLVVPESKSSTPRRWDLTSALLSIVGLGGLVYAIKEAGSALGLEPTLLVSGLGGLALLVWFTARQRRLTQPLLDITLFANRRFSLAVVCVLACFGSYVGLLYLLTQWFQLMDGYSPLTAGFALVPLAAANAVGAIGAPWLSERWGRGRAMALALGAFAVAMLGLTVVSGTGHYPQTVVAMLVAGAGAGVVMTLGADAIMASAEPERAGEAAAVQETSFELGAGLGVAILGTVLLAVYGATIRPPDLAADDERTVRESIGAATEVASTHEPALAQQIVAAAQRAFENGFSVATGVAAATLALTAVLTATMLRHSGGDGAESAPEDSGAS</sequence>
<name>A0ABY7ZQK8_9ACTN</name>
<dbReference type="InterPro" id="IPR011701">
    <property type="entry name" value="MFS"/>
</dbReference>
<evidence type="ECO:0000313" key="10">
    <source>
        <dbReference type="Proteomes" id="UP001219605"/>
    </source>
</evidence>
<feature type="transmembrane region" description="Helical" evidence="7">
    <location>
        <begin position="148"/>
        <end position="171"/>
    </location>
</feature>
<evidence type="ECO:0000256" key="1">
    <source>
        <dbReference type="ARBA" id="ARBA00004651"/>
    </source>
</evidence>
<keyword evidence="6 7" id="KW-0472">Membrane</keyword>
<feature type="transmembrane region" description="Helical" evidence="7">
    <location>
        <begin position="242"/>
        <end position="259"/>
    </location>
</feature>
<dbReference type="PANTHER" id="PTHR42718:SF47">
    <property type="entry name" value="METHYL VIOLOGEN RESISTANCE PROTEIN SMVA"/>
    <property type="match status" value="1"/>
</dbReference>
<organism evidence="9 10">
    <name type="scientific">Micromonospora cathayae</name>
    <dbReference type="NCBI Taxonomy" id="3028804"/>
    <lineage>
        <taxon>Bacteria</taxon>
        <taxon>Bacillati</taxon>
        <taxon>Actinomycetota</taxon>
        <taxon>Actinomycetes</taxon>
        <taxon>Micromonosporales</taxon>
        <taxon>Micromonosporaceae</taxon>
        <taxon>Micromonospora</taxon>
    </lineage>
</organism>
<dbReference type="PROSITE" id="PS50850">
    <property type="entry name" value="MFS"/>
    <property type="match status" value="1"/>
</dbReference>
<keyword evidence="2" id="KW-0813">Transport</keyword>
<dbReference type="Gene3D" id="1.20.1720.10">
    <property type="entry name" value="Multidrug resistance protein D"/>
    <property type="match status" value="1"/>
</dbReference>
<evidence type="ECO:0000256" key="5">
    <source>
        <dbReference type="ARBA" id="ARBA00022989"/>
    </source>
</evidence>
<feature type="transmembrane region" description="Helical" evidence="7">
    <location>
        <begin position="59"/>
        <end position="79"/>
    </location>
</feature>
<feature type="transmembrane region" description="Helical" evidence="7">
    <location>
        <begin position="348"/>
        <end position="367"/>
    </location>
</feature>
<keyword evidence="10" id="KW-1185">Reference proteome</keyword>
<dbReference type="Gene3D" id="1.20.1250.20">
    <property type="entry name" value="MFS general substrate transporter like domains"/>
    <property type="match status" value="1"/>
</dbReference>
<feature type="transmembrane region" description="Helical" evidence="7">
    <location>
        <begin position="484"/>
        <end position="506"/>
    </location>
</feature>
<evidence type="ECO:0000259" key="8">
    <source>
        <dbReference type="PROSITE" id="PS50850"/>
    </source>
</evidence>
<reference evidence="9 10" key="1">
    <citation type="submission" date="2023-02" db="EMBL/GenBank/DDBJ databases">
        <authorList>
            <person name="Mo P."/>
        </authorList>
    </citation>
    <scope>NUCLEOTIDE SEQUENCE [LARGE SCALE GENOMIC DNA]</scope>
    <source>
        <strain evidence="9 10">HUAS 3</strain>
    </source>
</reference>
<keyword evidence="5 7" id="KW-1133">Transmembrane helix</keyword>
<evidence type="ECO:0000256" key="4">
    <source>
        <dbReference type="ARBA" id="ARBA00022692"/>
    </source>
</evidence>
<feature type="domain" description="Major facilitator superfamily (MFS) profile" evidence="8">
    <location>
        <begin position="25"/>
        <end position="510"/>
    </location>
</feature>
<dbReference type="PRINTS" id="PR01036">
    <property type="entry name" value="TCRTETB"/>
</dbReference>
<accession>A0ABY7ZQK8</accession>
<evidence type="ECO:0000313" key="9">
    <source>
        <dbReference type="EMBL" id="WDZ85066.1"/>
    </source>
</evidence>
<feature type="transmembrane region" description="Helical" evidence="7">
    <location>
        <begin position="91"/>
        <end position="108"/>
    </location>
</feature>
<dbReference type="InterPro" id="IPR036259">
    <property type="entry name" value="MFS_trans_sf"/>
</dbReference>
<proteinExistence type="predicted"/>
<dbReference type="Proteomes" id="UP001219605">
    <property type="component" value="Chromosome"/>
</dbReference>
<feature type="transmembrane region" description="Helical" evidence="7">
    <location>
        <begin position="279"/>
        <end position="301"/>
    </location>
</feature>